<accession>A0ABN1AY43</accession>
<name>A0ABN1AY43_9ACTN</name>
<gene>
    <name evidence="8" type="ORF">GCM10010361_59030</name>
</gene>
<organism evidence="8 9">
    <name type="scientific">Streptomyces olivaceiscleroticus</name>
    <dbReference type="NCBI Taxonomy" id="68245"/>
    <lineage>
        <taxon>Bacteria</taxon>
        <taxon>Bacillati</taxon>
        <taxon>Actinomycetota</taxon>
        <taxon>Actinomycetes</taxon>
        <taxon>Kitasatosporales</taxon>
        <taxon>Streptomycetaceae</taxon>
        <taxon>Streptomyces</taxon>
    </lineage>
</organism>
<keyword evidence="9" id="KW-1185">Reference proteome</keyword>
<evidence type="ECO:0000313" key="9">
    <source>
        <dbReference type="Proteomes" id="UP001500909"/>
    </source>
</evidence>
<feature type="domain" description="Thioredoxin" evidence="7">
    <location>
        <begin position="41"/>
        <end position="246"/>
    </location>
</feature>
<dbReference type="PANTHER" id="PTHR13887">
    <property type="entry name" value="GLUTATHIONE S-TRANSFERASE KAPPA"/>
    <property type="match status" value="1"/>
</dbReference>
<dbReference type="SUPFAM" id="SSF52833">
    <property type="entry name" value="Thioredoxin-like"/>
    <property type="match status" value="1"/>
</dbReference>
<evidence type="ECO:0000256" key="4">
    <source>
        <dbReference type="ARBA" id="ARBA00023157"/>
    </source>
</evidence>
<evidence type="ECO:0000256" key="5">
    <source>
        <dbReference type="ARBA" id="ARBA00023284"/>
    </source>
</evidence>
<proteinExistence type="inferred from homology"/>
<dbReference type="PROSITE" id="PS51352">
    <property type="entry name" value="THIOREDOXIN_2"/>
    <property type="match status" value="1"/>
</dbReference>
<evidence type="ECO:0000313" key="8">
    <source>
        <dbReference type="EMBL" id="GAA0486338.1"/>
    </source>
</evidence>
<protein>
    <submittedName>
        <fullName evidence="8">Thioredoxin domain-containing protein</fullName>
    </submittedName>
</protein>
<keyword evidence="5" id="KW-0676">Redox-active center</keyword>
<keyword evidence="2" id="KW-0732">Signal</keyword>
<dbReference type="PANTHER" id="PTHR13887:SF14">
    <property type="entry name" value="DISULFIDE BOND FORMATION PROTEIN D"/>
    <property type="match status" value="1"/>
</dbReference>
<dbReference type="Proteomes" id="UP001500909">
    <property type="component" value="Unassembled WGS sequence"/>
</dbReference>
<evidence type="ECO:0000256" key="3">
    <source>
        <dbReference type="ARBA" id="ARBA00023002"/>
    </source>
</evidence>
<dbReference type="InterPro" id="IPR012336">
    <property type="entry name" value="Thioredoxin-like_fold"/>
</dbReference>
<comment type="caution">
    <text evidence="8">The sequence shown here is derived from an EMBL/GenBank/DDBJ whole genome shotgun (WGS) entry which is preliminary data.</text>
</comment>
<sequence>MSASASPGRRLAAVGAILALIVGLVAIGIAVGTAVESHDDHPSAEPGPAASVSEPAPDGRRQMYDDIEKKTSRREKGDALAVGRADAPVVLVEYADYQCGFCGRFARETQPELIKKYVAKGVLRIEFRNFTIYGEDSERAARASWAAGRQGRFWELHDALYAKSRKGPALAEDKLTDLARSSGVEDIDRFRRDMKSEAAAKALDRDQQEGYELGVQSTPSFLVNGEPIAGAQPTATFTQAIDEAAARAGKSGGGK</sequence>
<comment type="similarity">
    <text evidence="1">Belongs to the thioredoxin family. DsbA subfamily.</text>
</comment>
<dbReference type="InterPro" id="IPR013766">
    <property type="entry name" value="Thioredoxin_domain"/>
</dbReference>
<dbReference type="Pfam" id="PF13462">
    <property type="entry name" value="Thioredoxin_4"/>
    <property type="match status" value="1"/>
</dbReference>
<keyword evidence="3" id="KW-0560">Oxidoreductase</keyword>
<evidence type="ECO:0000256" key="1">
    <source>
        <dbReference type="ARBA" id="ARBA00005791"/>
    </source>
</evidence>
<keyword evidence="4" id="KW-1015">Disulfide bond</keyword>
<dbReference type="Gene3D" id="3.40.30.10">
    <property type="entry name" value="Glutaredoxin"/>
    <property type="match status" value="1"/>
</dbReference>
<evidence type="ECO:0000259" key="7">
    <source>
        <dbReference type="PROSITE" id="PS51352"/>
    </source>
</evidence>
<dbReference type="RefSeq" id="WP_346098373.1">
    <property type="nucleotide sequence ID" value="NZ_BAAABY010000044.1"/>
</dbReference>
<dbReference type="InterPro" id="IPR036249">
    <property type="entry name" value="Thioredoxin-like_sf"/>
</dbReference>
<reference evidence="8 9" key="1">
    <citation type="journal article" date="2019" name="Int. J. Syst. Evol. Microbiol.">
        <title>The Global Catalogue of Microorganisms (GCM) 10K type strain sequencing project: providing services to taxonomists for standard genome sequencing and annotation.</title>
        <authorList>
            <consortium name="The Broad Institute Genomics Platform"/>
            <consortium name="The Broad Institute Genome Sequencing Center for Infectious Disease"/>
            <person name="Wu L."/>
            <person name="Ma J."/>
        </authorList>
    </citation>
    <scope>NUCLEOTIDE SEQUENCE [LARGE SCALE GENOMIC DNA]</scope>
    <source>
        <strain evidence="8 9">JCM 4805</strain>
    </source>
</reference>
<dbReference type="EMBL" id="BAAABY010000044">
    <property type="protein sequence ID" value="GAA0486338.1"/>
    <property type="molecule type" value="Genomic_DNA"/>
</dbReference>
<feature type="region of interest" description="Disordered" evidence="6">
    <location>
        <begin position="37"/>
        <end position="61"/>
    </location>
</feature>
<evidence type="ECO:0000256" key="2">
    <source>
        <dbReference type="ARBA" id="ARBA00022729"/>
    </source>
</evidence>
<evidence type="ECO:0000256" key="6">
    <source>
        <dbReference type="SAM" id="MobiDB-lite"/>
    </source>
</evidence>